<dbReference type="Gene3D" id="3.30.420.140">
    <property type="entry name" value="YqgF/RNase H-like domain"/>
    <property type="match status" value="1"/>
</dbReference>
<evidence type="ECO:0000256" key="1">
    <source>
        <dbReference type="SAM" id="MobiDB-lite"/>
    </source>
</evidence>
<evidence type="ECO:0000313" key="3">
    <source>
        <dbReference type="Proteomes" id="UP000050795"/>
    </source>
</evidence>
<dbReference type="Gene3D" id="1.10.150.310">
    <property type="entry name" value="Tex RuvX-like domain-like"/>
    <property type="match status" value="2"/>
</dbReference>
<accession>A0AA85IYY2</accession>
<dbReference type="SMART" id="SM00732">
    <property type="entry name" value="YqgFc"/>
    <property type="match status" value="1"/>
</dbReference>
<dbReference type="GO" id="GO:0003729">
    <property type="term" value="F:mRNA binding"/>
    <property type="evidence" value="ECO:0007669"/>
    <property type="project" value="TreeGrafter"/>
</dbReference>
<dbReference type="Pfam" id="PF09371">
    <property type="entry name" value="Tex_N"/>
    <property type="match status" value="1"/>
</dbReference>
<dbReference type="InterPro" id="IPR018974">
    <property type="entry name" value="Tex-like_N"/>
</dbReference>
<dbReference type="PROSITE" id="PS50126">
    <property type="entry name" value="S1"/>
    <property type="match status" value="1"/>
</dbReference>
<dbReference type="PANTHER" id="PTHR10724:SF10">
    <property type="entry name" value="S1 RNA-BINDING DOMAIN-CONTAINING PROTEIN 1"/>
    <property type="match status" value="1"/>
</dbReference>
<feature type="compositionally biased region" description="Low complexity" evidence="1">
    <location>
        <begin position="249"/>
        <end position="262"/>
    </location>
</feature>
<dbReference type="PANTHER" id="PTHR10724">
    <property type="entry name" value="30S RIBOSOMAL PROTEIN S1"/>
    <property type="match status" value="1"/>
</dbReference>
<dbReference type="InterPro" id="IPR023319">
    <property type="entry name" value="Tex-like_HTH_dom_sf"/>
</dbReference>
<dbReference type="InterPro" id="IPR006641">
    <property type="entry name" value="YqgF/RNaseH-like_dom"/>
</dbReference>
<dbReference type="FunFam" id="3.30.420.140:FF:000001">
    <property type="entry name" value="RNA-binding transcriptional accessory protein"/>
    <property type="match status" value="1"/>
</dbReference>
<dbReference type="GO" id="GO:0006412">
    <property type="term" value="P:translation"/>
    <property type="evidence" value="ECO:0007669"/>
    <property type="project" value="TreeGrafter"/>
</dbReference>
<dbReference type="SUPFAM" id="SSF47781">
    <property type="entry name" value="RuvA domain 2-like"/>
    <property type="match status" value="2"/>
</dbReference>
<dbReference type="InterPro" id="IPR041692">
    <property type="entry name" value="HHH_9"/>
</dbReference>
<dbReference type="WBParaSite" id="TREG1_117280.2">
    <property type="protein sequence ID" value="TREG1_117280.2"/>
    <property type="gene ID" value="TREG1_117280"/>
</dbReference>
<dbReference type="Proteomes" id="UP000050795">
    <property type="component" value="Unassembled WGS sequence"/>
</dbReference>
<organism evidence="3 4">
    <name type="scientific">Trichobilharzia regenti</name>
    <name type="common">Nasal bird schistosome</name>
    <dbReference type="NCBI Taxonomy" id="157069"/>
    <lineage>
        <taxon>Eukaryota</taxon>
        <taxon>Metazoa</taxon>
        <taxon>Spiralia</taxon>
        <taxon>Lophotrochozoa</taxon>
        <taxon>Platyhelminthes</taxon>
        <taxon>Trematoda</taxon>
        <taxon>Digenea</taxon>
        <taxon>Strigeidida</taxon>
        <taxon>Schistosomatoidea</taxon>
        <taxon>Schistosomatidae</taxon>
        <taxon>Trichobilharzia</taxon>
    </lineage>
</organism>
<dbReference type="Gene3D" id="2.40.50.140">
    <property type="entry name" value="Nucleic acid-binding proteins"/>
    <property type="match status" value="1"/>
</dbReference>
<sequence>MAQNHLHSWYRQLKMAKTSLPVKMEIDLTTQVAEAANIDRNLVSRVIPMFEDGYTVPFIARYRKEITGGVEPTVLHRLKEKMNDCKMLIDKIEKSMELFNKSGLLTDELSQQLMRCKTAEDIKLLTDPLKPKGPRTLAGKAKAADLEPIALDILYSYKFVDIYSRASSEAKKTFQSKSALEDAVRHIIADIFAKDLDIIRKAEELCSRYPATLITSQKLKRDKQAPDGENNINNNNKDFIDGDDECSLNGQNSSMNPNNNNNHKPKDDLITFKNYLNFSRSVSSILAHQVLAINRASERGVITVKVNLSPQVQQQCRTFVSQKYLSTVNRGHWDYVLQAFDDAWKRLIDPHLVRSIRAKLSTSAQDSSLEVFTENLRRLLMTAPLRIPTTVNQTTTTTSTKYEDDLGMISSASGAPGDRLPVVGLDPGWRNGCKWAACDPHGNVLATGILWPPHTYSAIPVKQLNARNGPRENNGLAALTAVMQRNHIETVALGNGQGSRQTGSWLSHLIQIDHFKPLNIRYAVVSESGASYYSASELACKELPNLDVSFRGAVSIARRLQDPLAELVKLEPKHLGVGMYQHDIPERRLVGAVHDVMEECISFVGVDLNAVPLHILSHVAGLSEAKAKAILAYRCQVGSFRSRADLLKVKGIGQSTFAQCAGFVRVKPTYSTTTLDGTKDVEMISISDDDVDDRGNNNNYGGVGVGGKRKRGTESIGKRVSKKPRLKPSSSVNNDQSGVNCFNPLDQTAVHPDTYDIATNIISMLHCQLTDVGSAKLRAAATQFMLSDDRDKRLELFCTKTVGLDTLRDIVEALTRPLDFDERQDCFTPLFHSSVMKISDLRKGMLVSGRIENVTTFGAFCDIGVEENAYIPRHAYPRGGSGGGDMVKPSKLLSTGCGTSEAQTMFTLRLGDRIKATVASVDARHHRISLEKVTIMRNKE</sequence>
<dbReference type="GO" id="GO:0003735">
    <property type="term" value="F:structural constituent of ribosome"/>
    <property type="evidence" value="ECO:0007669"/>
    <property type="project" value="TreeGrafter"/>
</dbReference>
<keyword evidence="3" id="KW-1185">Reference proteome</keyword>
<dbReference type="Gene3D" id="1.10.3500.10">
    <property type="entry name" value="Tex N-terminal region-like"/>
    <property type="match status" value="2"/>
</dbReference>
<dbReference type="InterPro" id="IPR012337">
    <property type="entry name" value="RNaseH-like_sf"/>
</dbReference>
<name>A0AA85IYY2_TRIRE</name>
<feature type="region of interest" description="Disordered" evidence="1">
    <location>
        <begin position="695"/>
        <end position="738"/>
    </location>
</feature>
<dbReference type="InterPro" id="IPR023323">
    <property type="entry name" value="Tex-like_dom_sf"/>
</dbReference>
<dbReference type="GO" id="GO:0006139">
    <property type="term" value="P:nucleobase-containing compound metabolic process"/>
    <property type="evidence" value="ECO:0007669"/>
    <property type="project" value="InterPro"/>
</dbReference>
<dbReference type="InterPro" id="IPR010994">
    <property type="entry name" value="RuvA_2-like"/>
</dbReference>
<protein>
    <recommendedName>
        <fullName evidence="2">S1 motif domain-containing protein</fullName>
    </recommendedName>
</protein>
<evidence type="ECO:0000259" key="2">
    <source>
        <dbReference type="PROSITE" id="PS50126"/>
    </source>
</evidence>
<evidence type="ECO:0000313" key="4">
    <source>
        <dbReference type="WBParaSite" id="TREG1_117280.2"/>
    </source>
</evidence>
<dbReference type="InterPro" id="IPR055179">
    <property type="entry name" value="Tex-like_central_region"/>
</dbReference>
<reference evidence="4" key="2">
    <citation type="submission" date="2023-11" db="UniProtKB">
        <authorList>
            <consortium name="WormBaseParasite"/>
        </authorList>
    </citation>
    <scope>IDENTIFICATION</scope>
</reference>
<dbReference type="InterPro" id="IPR012340">
    <property type="entry name" value="NA-bd_OB-fold"/>
</dbReference>
<dbReference type="Pfam" id="PF22706">
    <property type="entry name" value="Tex_central_region"/>
    <property type="match status" value="1"/>
</dbReference>
<proteinExistence type="predicted"/>
<dbReference type="Gene3D" id="1.10.10.650">
    <property type="entry name" value="RuvA domain 2-like"/>
    <property type="match status" value="1"/>
</dbReference>
<dbReference type="SUPFAM" id="SSF158832">
    <property type="entry name" value="Tex N-terminal region-like"/>
    <property type="match status" value="1"/>
</dbReference>
<reference evidence="3" key="1">
    <citation type="submission" date="2022-06" db="EMBL/GenBank/DDBJ databases">
        <authorList>
            <person name="Berger JAMES D."/>
            <person name="Berger JAMES D."/>
        </authorList>
    </citation>
    <scope>NUCLEOTIDE SEQUENCE [LARGE SCALE GENOMIC DNA]</scope>
</reference>
<feature type="compositionally biased region" description="Polar residues" evidence="1">
    <location>
        <begin position="728"/>
        <end position="738"/>
    </location>
</feature>
<dbReference type="InterPro" id="IPR032639">
    <property type="entry name" value="Tex_YqgF"/>
</dbReference>
<dbReference type="AlphaFoldDB" id="A0AA85IYY2"/>
<feature type="domain" description="S1 motif" evidence="2">
    <location>
        <begin position="844"/>
        <end position="933"/>
    </location>
</feature>
<dbReference type="Pfam" id="PF12836">
    <property type="entry name" value="HHH_3"/>
    <property type="match status" value="1"/>
</dbReference>
<dbReference type="InterPro" id="IPR050437">
    <property type="entry name" value="Ribos_protein_bS1-like"/>
</dbReference>
<dbReference type="Pfam" id="PF17674">
    <property type="entry name" value="HHH_9"/>
    <property type="match status" value="1"/>
</dbReference>
<dbReference type="InterPro" id="IPR003029">
    <property type="entry name" value="S1_domain"/>
</dbReference>
<dbReference type="SUPFAM" id="SSF50249">
    <property type="entry name" value="Nucleic acid-binding proteins"/>
    <property type="match status" value="1"/>
</dbReference>
<dbReference type="SUPFAM" id="SSF53098">
    <property type="entry name" value="Ribonuclease H-like"/>
    <property type="match status" value="1"/>
</dbReference>
<dbReference type="Pfam" id="PF16921">
    <property type="entry name" value="Tex_YqgF"/>
    <property type="match status" value="1"/>
</dbReference>
<dbReference type="InterPro" id="IPR037027">
    <property type="entry name" value="YqgF/RNaseH-like_dom_sf"/>
</dbReference>
<dbReference type="SMART" id="SM00316">
    <property type="entry name" value="S1"/>
    <property type="match status" value="1"/>
</dbReference>
<feature type="region of interest" description="Disordered" evidence="1">
    <location>
        <begin position="219"/>
        <end position="263"/>
    </location>
</feature>